<evidence type="ECO:0000256" key="2">
    <source>
        <dbReference type="RuleBase" id="RU003749"/>
    </source>
</evidence>
<feature type="domain" description="STAS" evidence="3">
    <location>
        <begin position="3"/>
        <end position="112"/>
    </location>
</feature>
<dbReference type="InterPro" id="IPR003658">
    <property type="entry name" value="Anti-sigma_ant"/>
</dbReference>
<evidence type="ECO:0000256" key="1">
    <source>
        <dbReference type="ARBA" id="ARBA00009013"/>
    </source>
</evidence>
<keyword evidence="5" id="KW-1185">Reference proteome</keyword>
<dbReference type="Gene3D" id="3.30.750.24">
    <property type="entry name" value="STAS domain"/>
    <property type="match status" value="1"/>
</dbReference>
<comment type="similarity">
    <text evidence="1 2">Belongs to the anti-sigma-factor antagonist family.</text>
</comment>
<dbReference type="Pfam" id="PF01740">
    <property type="entry name" value="STAS"/>
    <property type="match status" value="1"/>
</dbReference>
<reference evidence="4" key="1">
    <citation type="journal article" date="2018" name="Int. J. Syst. Evol. Microbiol.">
        <title>Jatrophihabitans telluris sp. nov., isolated from sediment soil of lava forest wetlands and the emended description of the genus Jatrophihabitans.</title>
        <authorList>
            <person name="Lee K.C."/>
            <person name="Suh M.K."/>
            <person name="Eom M.K."/>
            <person name="Kim K.K."/>
            <person name="Kim J.S."/>
            <person name="Kim D.S."/>
            <person name="Ko S.H."/>
            <person name="Shin Y.K."/>
            <person name="Lee J.S."/>
        </authorList>
    </citation>
    <scope>NUCLEOTIDE SEQUENCE</scope>
    <source>
        <strain evidence="4">N237</strain>
    </source>
</reference>
<dbReference type="PROSITE" id="PS50801">
    <property type="entry name" value="STAS"/>
    <property type="match status" value="1"/>
</dbReference>
<protein>
    <recommendedName>
        <fullName evidence="2">Anti-sigma factor antagonist</fullName>
    </recommendedName>
</protein>
<dbReference type="PANTHER" id="PTHR33495">
    <property type="entry name" value="ANTI-SIGMA FACTOR ANTAGONIST TM_1081-RELATED-RELATED"/>
    <property type="match status" value="1"/>
</dbReference>
<sequence length="120" mass="12680">MDLSLNQSTVDAHPVVDVRGEVDVHTASHLRDRLTQVIDSTDAPVVVDLSSLGFIDSTGLGALVAARNHSEERGSALLLVCNSDRLLKLFRITGLHEVFSIHDSVPAAIASAPSQTPASS</sequence>
<reference evidence="4" key="2">
    <citation type="submission" date="2022-05" db="EMBL/GenBank/DDBJ databases">
        <authorList>
            <person name="Kim J.-S."/>
            <person name="Lee K."/>
            <person name="Suh M."/>
            <person name="Eom M."/>
            <person name="Kim J.-S."/>
            <person name="Kim D.-S."/>
            <person name="Ko S.-H."/>
            <person name="Shin Y."/>
            <person name="Lee J.-S."/>
        </authorList>
    </citation>
    <scope>NUCLEOTIDE SEQUENCE</scope>
    <source>
        <strain evidence="4">N237</strain>
    </source>
</reference>
<name>A0ABY4QXS8_9ACTN</name>
<dbReference type="NCBIfam" id="TIGR00377">
    <property type="entry name" value="ant_ant_sig"/>
    <property type="match status" value="1"/>
</dbReference>
<dbReference type="SUPFAM" id="SSF52091">
    <property type="entry name" value="SpoIIaa-like"/>
    <property type="match status" value="1"/>
</dbReference>
<dbReference type="InterPro" id="IPR036513">
    <property type="entry name" value="STAS_dom_sf"/>
</dbReference>
<evidence type="ECO:0000259" key="3">
    <source>
        <dbReference type="PROSITE" id="PS50801"/>
    </source>
</evidence>
<dbReference type="RefSeq" id="WP_249771346.1">
    <property type="nucleotide sequence ID" value="NZ_CP097332.1"/>
</dbReference>
<dbReference type="PANTHER" id="PTHR33495:SF2">
    <property type="entry name" value="ANTI-SIGMA FACTOR ANTAGONIST TM_1081-RELATED"/>
    <property type="match status" value="1"/>
</dbReference>
<dbReference type="Proteomes" id="UP001056336">
    <property type="component" value="Chromosome"/>
</dbReference>
<gene>
    <name evidence="4" type="ORF">M6D93_17875</name>
</gene>
<dbReference type="EMBL" id="CP097332">
    <property type="protein sequence ID" value="UQX88138.1"/>
    <property type="molecule type" value="Genomic_DNA"/>
</dbReference>
<accession>A0ABY4QXS8</accession>
<evidence type="ECO:0000313" key="4">
    <source>
        <dbReference type="EMBL" id="UQX88138.1"/>
    </source>
</evidence>
<dbReference type="InterPro" id="IPR002645">
    <property type="entry name" value="STAS_dom"/>
</dbReference>
<evidence type="ECO:0000313" key="5">
    <source>
        <dbReference type="Proteomes" id="UP001056336"/>
    </source>
</evidence>
<dbReference type="CDD" id="cd07043">
    <property type="entry name" value="STAS_anti-anti-sigma_factors"/>
    <property type="match status" value="1"/>
</dbReference>
<organism evidence="4 5">
    <name type="scientific">Jatrophihabitans telluris</name>
    <dbReference type="NCBI Taxonomy" id="2038343"/>
    <lineage>
        <taxon>Bacteria</taxon>
        <taxon>Bacillati</taxon>
        <taxon>Actinomycetota</taxon>
        <taxon>Actinomycetes</taxon>
        <taxon>Jatrophihabitantales</taxon>
        <taxon>Jatrophihabitantaceae</taxon>
        <taxon>Jatrophihabitans</taxon>
    </lineage>
</organism>
<proteinExistence type="inferred from homology"/>